<organism evidence="6 7">
    <name type="scientific">Paenibacillus sepulcri</name>
    <dbReference type="NCBI Taxonomy" id="359917"/>
    <lineage>
        <taxon>Bacteria</taxon>
        <taxon>Bacillati</taxon>
        <taxon>Bacillota</taxon>
        <taxon>Bacilli</taxon>
        <taxon>Bacillales</taxon>
        <taxon>Paenibacillaceae</taxon>
        <taxon>Paenibacillus</taxon>
    </lineage>
</organism>
<comment type="caution">
    <text evidence="6">The sequence shown here is derived from an EMBL/GenBank/DDBJ whole genome shotgun (WGS) entry which is preliminary data.</text>
</comment>
<dbReference type="Proteomes" id="UP001519887">
    <property type="component" value="Unassembled WGS sequence"/>
</dbReference>
<evidence type="ECO:0000256" key="5">
    <source>
        <dbReference type="SAM" id="Phobius"/>
    </source>
</evidence>
<dbReference type="EMBL" id="JAHZIK010000030">
    <property type="protein sequence ID" value="MBW7452980.1"/>
    <property type="molecule type" value="Genomic_DNA"/>
</dbReference>
<gene>
    <name evidence="6" type="ORF">K0U00_02850</name>
</gene>
<keyword evidence="2 5" id="KW-0812">Transmembrane</keyword>
<sequence>MTDMLLIILKVIVGIFFMITGTTIISGKMANEFRRFGLPSIFNFLTGSIEIVCAIGMIVGIWFPIAALLSGLLLGATMLAAAFVLVVIARDPFKKAIPSIILCLLSITIALYHFDF</sequence>
<dbReference type="Pfam" id="PF13564">
    <property type="entry name" value="DoxX_2"/>
    <property type="match status" value="1"/>
</dbReference>
<feature type="transmembrane region" description="Helical" evidence="5">
    <location>
        <begin position="69"/>
        <end position="89"/>
    </location>
</feature>
<protein>
    <submittedName>
        <fullName evidence="6">DoxX family protein</fullName>
    </submittedName>
</protein>
<feature type="transmembrane region" description="Helical" evidence="5">
    <location>
        <begin position="41"/>
        <end position="63"/>
    </location>
</feature>
<proteinExistence type="predicted"/>
<accession>A0ABS7BWE4</accession>
<reference evidence="6 7" key="1">
    <citation type="submission" date="2021-07" db="EMBL/GenBank/DDBJ databases">
        <title>Paenibacillus radiodurans sp. nov., isolated from the southeastern edge of Tengger Desert.</title>
        <authorList>
            <person name="Zhang G."/>
        </authorList>
    </citation>
    <scope>NUCLEOTIDE SEQUENCE [LARGE SCALE GENOMIC DNA]</scope>
    <source>
        <strain evidence="6 7">CCM 7311</strain>
    </source>
</reference>
<evidence type="ECO:0000256" key="3">
    <source>
        <dbReference type="ARBA" id="ARBA00022989"/>
    </source>
</evidence>
<evidence type="ECO:0000313" key="7">
    <source>
        <dbReference type="Proteomes" id="UP001519887"/>
    </source>
</evidence>
<dbReference type="InterPro" id="IPR032808">
    <property type="entry name" value="DoxX"/>
</dbReference>
<keyword evidence="7" id="KW-1185">Reference proteome</keyword>
<comment type="subcellular location">
    <subcellularLocation>
        <location evidence="1">Membrane</location>
        <topology evidence="1">Multi-pass membrane protein</topology>
    </subcellularLocation>
</comment>
<dbReference type="RefSeq" id="WP_210047032.1">
    <property type="nucleotide sequence ID" value="NZ_JBHLVU010000082.1"/>
</dbReference>
<evidence type="ECO:0000256" key="4">
    <source>
        <dbReference type="ARBA" id="ARBA00023136"/>
    </source>
</evidence>
<keyword evidence="3 5" id="KW-1133">Transmembrane helix</keyword>
<feature type="transmembrane region" description="Helical" evidence="5">
    <location>
        <begin position="96"/>
        <end position="114"/>
    </location>
</feature>
<evidence type="ECO:0000256" key="2">
    <source>
        <dbReference type="ARBA" id="ARBA00022692"/>
    </source>
</evidence>
<keyword evidence="4 5" id="KW-0472">Membrane</keyword>
<evidence type="ECO:0000313" key="6">
    <source>
        <dbReference type="EMBL" id="MBW7452980.1"/>
    </source>
</evidence>
<name>A0ABS7BWE4_9BACL</name>
<evidence type="ECO:0000256" key="1">
    <source>
        <dbReference type="ARBA" id="ARBA00004141"/>
    </source>
</evidence>
<feature type="transmembrane region" description="Helical" evidence="5">
    <location>
        <begin position="6"/>
        <end position="29"/>
    </location>
</feature>